<evidence type="ECO:0000259" key="3">
    <source>
        <dbReference type="PROSITE" id="PS50943"/>
    </source>
</evidence>
<dbReference type="eggNOG" id="COG3620">
    <property type="taxonomic scope" value="Bacteria"/>
</dbReference>
<dbReference type="SUPFAM" id="SSF47413">
    <property type="entry name" value="lambda repressor-like DNA-binding domains"/>
    <property type="match status" value="1"/>
</dbReference>
<keyword evidence="5" id="KW-1185">Reference proteome</keyword>
<feature type="domain" description="HTH cro/C1-type" evidence="3">
    <location>
        <begin position="39"/>
        <end position="93"/>
    </location>
</feature>
<accession>F2RL05</accession>
<dbReference type="GO" id="GO:0003700">
    <property type="term" value="F:DNA-binding transcription factor activity"/>
    <property type="evidence" value="ECO:0007669"/>
    <property type="project" value="TreeGrafter"/>
</dbReference>
<dbReference type="InterPro" id="IPR050807">
    <property type="entry name" value="TransReg_Diox_bact_type"/>
</dbReference>
<dbReference type="PANTHER" id="PTHR46797:SF1">
    <property type="entry name" value="METHYLPHOSPHONATE SYNTHASE"/>
    <property type="match status" value="1"/>
</dbReference>
<dbReference type="InterPro" id="IPR010982">
    <property type="entry name" value="Lambda_DNA-bd_dom_sf"/>
</dbReference>
<evidence type="ECO:0000256" key="1">
    <source>
        <dbReference type="ARBA" id="ARBA00023125"/>
    </source>
</evidence>
<dbReference type="Pfam" id="PF01381">
    <property type="entry name" value="HTH_3"/>
    <property type="match status" value="1"/>
</dbReference>
<keyword evidence="1 4" id="KW-0238">DNA-binding</keyword>
<dbReference type="InterPro" id="IPR001387">
    <property type="entry name" value="Cro/C1-type_HTH"/>
</dbReference>
<organism evidence="4 5">
    <name type="scientific">Streptomyces venezuelae (strain ATCC 10712 / CBS 650.69 / DSM 40230 / JCM 4526 / NBRC 13096 / PD 04745)</name>
    <dbReference type="NCBI Taxonomy" id="953739"/>
    <lineage>
        <taxon>Bacteria</taxon>
        <taxon>Bacillati</taxon>
        <taxon>Actinomycetota</taxon>
        <taxon>Actinomycetes</taxon>
        <taxon>Kitasatosporales</taxon>
        <taxon>Streptomycetaceae</taxon>
        <taxon>Streptomyces</taxon>
    </lineage>
</organism>
<feature type="region of interest" description="Disordered" evidence="2">
    <location>
        <begin position="1"/>
        <end position="21"/>
    </location>
</feature>
<dbReference type="OrthoDB" id="6401124at2"/>
<dbReference type="KEGG" id="sve:SVEN_2108"/>
<dbReference type="GO" id="GO:0005829">
    <property type="term" value="C:cytosol"/>
    <property type="evidence" value="ECO:0007669"/>
    <property type="project" value="TreeGrafter"/>
</dbReference>
<dbReference type="HOGENOM" id="CLU_1093833_0_0_11"/>
<dbReference type="CDD" id="cd00093">
    <property type="entry name" value="HTH_XRE"/>
    <property type="match status" value="1"/>
</dbReference>
<dbReference type="Gene3D" id="1.10.260.40">
    <property type="entry name" value="lambda repressor-like DNA-binding domains"/>
    <property type="match status" value="1"/>
</dbReference>
<feature type="compositionally biased region" description="Polar residues" evidence="2">
    <location>
        <begin position="1"/>
        <end position="14"/>
    </location>
</feature>
<reference evidence="4 5" key="1">
    <citation type="journal article" date="2011" name="BMC Genomics">
        <title>Genome-wide analysis of the role of GlnR in Streptomyces venezuelae provides new insights into global nitrogen regulation in actinomycetes.</title>
        <authorList>
            <person name="Pullan S.T."/>
            <person name="Bibb M.J."/>
            <person name="Merrick M."/>
        </authorList>
    </citation>
    <scope>NUCLEOTIDE SEQUENCE [LARGE SCALE GENOMIC DNA]</scope>
    <source>
        <strain evidence="4">ATCC 10712</strain>
    </source>
</reference>
<evidence type="ECO:0000313" key="4">
    <source>
        <dbReference type="EMBL" id="CCA55394.1"/>
    </source>
</evidence>
<name>F2RL05_STRVP</name>
<dbReference type="EMBL" id="FR845719">
    <property type="protein sequence ID" value="CCA55394.1"/>
    <property type="molecule type" value="Genomic_DNA"/>
</dbReference>
<sequence length="254" mass="28248">MNHTSWRSVRSQRLASADTDEYEKAHQDARLAFMLGQMVYDLRTKLGLTQTALAERAGMKQPAISRIEGGGTVPTLPLLRRLADALDADLNISFTPRNTPAEAEVPAEVARGLTVAEAAEESVEPEITEAVEQDEPLFRSTMAWLEGSGQVDMGSLPEACLVYGAGELVAPTRRLTRHASSLRLHHWLVRAALLRRDDPSRQFFFQRSKVVRLLAQESSERRSEQLHSSLQSVRELFDSLAAELEDEAERLADA</sequence>
<dbReference type="Proteomes" id="UP000006854">
    <property type="component" value="Chromosome"/>
</dbReference>
<dbReference type="STRING" id="953739.SVEN_2108"/>
<dbReference type="PANTHER" id="PTHR46797">
    <property type="entry name" value="HTH-TYPE TRANSCRIPTIONAL REGULATOR"/>
    <property type="match status" value="1"/>
</dbReference>
<gene>
    <name evidence="4" type="ordered locus">SVEN_2108</name>
</gene>
<evidence type="ECO:0000313" key="5">
    <source>
        <dbReference type="Proteomes" id="UP000006854"/>
    </source>
</evidence>
<dbReference type="SMART" id="SM00530">
    <property type="entry name" value="HTH_XRE"/>
    <property type="match status" value="1"/>
</dbReference>
<dbReference type="GO" id="GO:0003677">
    <property type="term" value="F:DNA binding"/>
    <property type="evidence" value="ECO:0007669"/>
    <property type="project" value="UniProtKB-KW"/>
</dbReference>
<dbReference type="AlphaFoldDB" id="F2RL05"/>
<evidence type="ECO:0000256" key="2">
    <source>
        <dbReference type="SAM" id="MobiDB-lite"/>
    </source>
</evidence>
<dbReference type="PROSITE" id="PS50943">
    <property type="entry name" value="HTH_CROC1"/>
    <property type="match status" value="1"/>
</dbReference>
<protein>
    <submittedName>
        <fullName evidence="4">DNA-binding protein</fullName>
    </submittedName>
</protein>
<proteinExistence type="predicted"/>